<evidence type="ECO:0000256" key="1">
    <source>
        <dbReference type="ARBA" id="ARBA00003200"/>
    </source>
</evidence>
<dbReference type="STRING" id="1167632.GCA_000286335_00546"/>
<proteinExistence type="inferred from homology"/>
<organism evidence="10 11">
    <name type="scientific">Mammaliicoccus vitulinus</name>
    <dbReference type="NCBI Taxonomy" id="71237"/>
    <lineage>
        <taxon>Bacteria</taxon>
        <taxon>Bacillati</taxon>
        <taxon>Bacillota</taxon>
        <taxon>Bacilli</taxon>
        <taxon>Bacillales</taxon>
        <taxon>Staphylococcaceae</taxon>
        <taxon>Mammaliicoccus</taxon>
    </lineage>
</organism>
<evidence type="ECO:0000313" key="10">
    <source>
        <dbReference type="EMBL" id="PTI30505.1"/>
    </source>
</evidence>
<reference evidence="10 11" key="1">
    <citation type="journal article" date="2016" name="Front. Microbiol.">
        <title>Comprehensive Phylogenetic Analysis of Bovine Non-aureus Staphylococci Species Based on Whole-Genome Sequencing.</title>
        <authorList>
            <person name="Naushad S."/>
            <person name="Barkema H.W."/>
            <person name="Luby C."/>
            <person name="Condas L.A."/>
            <person name="Nobrega D.B."/>
            <person name="Carson D.A."/>
            <person name="De Buck J."/>
        </authorList>
    </citation>
    <scope>NUCLEOTIDE SEQUENCE [LARGE SCALE GENOMIC DNA]</scope>
    <source>
        <strain evidence="10 11">SNUC 2204</strain>
    </source>
</reference>
<dbReference type="PROSITE" id="PS00061">
    <property type="entry name" value="ADH_SHORT"/>
    <property type="match status" value="1"/>
</dbReference>
<evidence type="ECO:0000256" key="3">
    <source>
        <dbReference type="ARBA" id="ARBA00012848"/>
    </source>
</evidence>
<evidence type="ECO:0000313" key="11">
    <source>
        <dbReference type="Proteomes" id="UP000241209"/>
    </source>
</evidence>
<protein>
    <recommendedName>
        <fullName evidence="4">Diacetyl reductase [(S)-acetoin forming]</fullName>
        <ecNumber evidence="3">1.1.1.304</ecNumber>
    </recommendedName>
    <alternativeName>
        <fullName evidence="6">Acetoin(diacetyl) reductase</fullName>
    </alternativeName>
    <alternativeName>
        <fullName evidence="7">Meso-2,3-butanediol dehydrogenase</fullName>
    </alternativeName>
</protein>
<evidence type="ECO:0000256" key="4">
    <source>
        <dbReference type="ARBA" id="ARBA00016110"/>
    </source>
</evidence>
<comment type="caution">
    <text evidence="10">The sequence shown here is derived from an EMBL/GenBank/DDBJ whole genome shotgun (WGS) entry which is preliminary data.</text>
</comment>
<name>A0A2T4PVV8_9STAP</name>
<dbReference type="GO" id="GO:0052588">
    <property type="term" value="F:diacetyl reductase ((S)-acetoin forming) (NAD+) activity"/>
    <property type="evidence" value="ECO:0007669"/>
    <property type="project" value="UniProtKB-EC"/>
</dbReference>
<dbReference type="InterPro" id="IPR020904">
    <property type="entry name" value="Sc_DH/Rdtase_CS"/>
</dbReference>
<dbReference type="PRINTS" id="PR00081">
    <property type="entry name" value="GDHRDH"/>
</dbReference>
<comment type="similarity">
    <text evidence="2">Belongs to the short-chain dehydrogenases/reductases (SDR) family.</text>
</comment>
<dbReference type="RefSeq" id="WP_107556766.1">
    <property type="nucleotide sequence ID" value="NZ_PZFK01000005.1"/>
</dbReference>
<dbReference type="EC" id="1.1.1.304" evidence="3"/>
<comment type="catalytic activity">
    <reaction evidence="8">
        <text>(S)-acetoin + NAD(+) = diacetyl + NADH + H(+)</text>
        <dbReference type="Rhea" id="RHEA:27286"/>
        <dbReference type="ChEBI" id="CHEBI:15378"/>
        <dbReference type="ChEBI" id="CHEBI:15687"/>
        <dbReference type="ChEBI" id="CHEBI:16583"/>
        <dbReference type="ChEBI" id="CHEBI:57540"/>
        <dbReference type="ChEBI" id="CHEBI:57945"/>
        <dbReference type="EC" id="1.1.1.304"/>
    </reaction>
</comment>
<evidence type="ECO:0000256" key="9">
    <source>
        <dbReference type="SAM" id="MobiDB-lite"/>
    </source>
</evidence>
<evidence type="ECO:0000256" key="7">
    <source>
        <dbReference type="ARBA" id="ARBA00031758"/>
    </source>
</evidence>
<dbReference type="FunFam" id="3.40.50.720:FF:000084">
    <property type="entry name" value="Short-chain dehydrogenase reductase"/>
    <property type="match status" value="1"/>
</dbReference>
<evidence type="ECO:0000256" key="6">
    <source>
        <dbReference type="ARBA" id="ARBA00029989"/>
    </source>
</evidence>
<keyword evidence="5" id="KW-0560">Oxidoreductase</keyword>
<dbReference type="PANTHER" id="PTHR48107">
    <property type="entry name" value="NADPH-DEPENDENT ALDEHYDE REDUCTASE-LIKE PROTEIN, CHLOROPLASTIC-RELATED"/>
    <property type="match status" value="1"/>
</dbReference>
<evidence type="ECO:0000256" key="5">
    <source>
        <dbReference type="ARBA" id="ARBA00023002"/>
    </source>
</evidence>
<dbReference type="GO" id="GO:0008206">
    <property type="term" value="P:bile acid metabolic process"/>
    <property type="evidence" value="ECO:0007669"/>
    <property type="project" value="UniProtKB-ARBA"/>
</dbReference>
<accession>A0A2T4PVV8</accession>
<dbReference type="InterPro" id="IPR002347">
    <property type="entry name" value="SDR_fam"/>
</dbReference>
<dbReference type="Pfam" id="PF13561">
    <property type="entry name" value="adh_short_C2"/>
    <property type="match status" value="1"/>
</dbReference>
<dbReference type="PRINTS" id="PR00080">
    <property type="entry name" value="SDRFAMILY"/>
</dbReference>
<dbReference type="EMBL" id="PZFK01000005">
    <property type="protein sequence ID" value="PTI30505.1"/>
    <property type="molecule type" value="Genomic_DNA"/>
</dbReference>
<comment type="function">
    <text evidence="1">Catalyzes the irreversible reduction of 2,3-butanediol to (S)-acetoin in the presence of NADH.</text>
</comment>
<dbReference type="InterPro" id="IPR036291">
    <property type="entry name" value="NAD(P)-bd_dom_sf"/>
</dbReference>
<evidence type="ECO:0000256" key="2">
    <source>
        <dbReference type="ARBA" id="ARBA00006484"/>
    </source>
</evidence>
<dbReference type="Proteomes" id="UP000241209">
    <property type="component" value="Unassembled WGS sequence"/>
</dbReference>
<dbReference type="Gene3D" id="3.40.50.720">
    <property type="entry name" value="NAD(P)-binding Rossmann-like Domain"/>
    <property type="match status" value="1"/>
</dbReference>
<dbReference type="AlphaFoldDB" id="A0A2T4PVV8"/>
<feature type="compositionally biased region" description="Basic and acidic residues" evidence="9">
    <location>
        <begin position="1"/>
        <end position="12"/>
    </location>
</feature>
<evidence type="ECO:0000256" key="8">
    <source>
        <dbReference type="ARBA" id="ARBA00047315"/>
    </source>
</evidence>
<feature type="region of interest" description="Disordered" evidence="9">
    <location>
        <begin position="1"/>
        <end position="21"/>
    </location>
</feature>
<dbReference type="SUPFAM" id="SSF51735">
    <property type="entry name" value="NAD(P)-binding Rossmann-fold domains"/>
    <property type="match status" value="1"/>
</dbReference>
<sequence length="290" mass="31579">MKDKFEKKHEEIEGYTQQVQPGIEHEMEPKPIIEDEDYKAGGKLKGKVALVTGGDSGIGEATAILFAKEGANVAIAYYDEDKDAKYALARLEEIGVKAKAYKHDLKKDNHAQELVDKVIADFGQLNILVNNGGIQHPQDHFEDITKDQLQVTFETNFFGMFYLSQAALPHLNKGDVIINTTSVTAYRGSAHLIDYSATKGAIVSFTRSLATSLADKGIRVNAVAPGPIYTPLIPATFDKDKVENAGSGTPLGRRGQPSENAPVYVYLASQDSTYVTGQVIHINGGDFMTT</sequence>
<gene>
    <name evidence="10" type="ORF">BU072_03610</name>
</gene>
<dbReference type="PANTHER" id="PTHR48107:SF16">
    <property type="entry name" value="NADPH-DEPENDENT ALDEHYDE REDUCTASE 1, CHLOROPLASTIC"/>
    <property type="match status" value="1"/>
</dbReference>